<dbReference type="EMBL" id="JAWDGP010003740">
    <property type="protein sequence ID" value="KAK3771422.1"/>
    <property type="molecule type" value="Genomic_DNA"/>
</dbReference>
<evidence type="ECO:0000313" key="2">
    <source>
        <dbReference type="Proteomes" id="UP001283361"/>
    </source>
</evidence>
<keyword evidence="2" id="KW-1185">Reference proteome</keyword>
<proteinExistence type="predicted"/>
<reference evidence="1" key="1">
    <citation type="journal article" date="2023" name="G3 (Bethesda)">
        <title>A reference genome for the long-term kleptoplast-retaining sea slug Elysia crispata morphotype clarki.</title>
        <authorList>
            <person name="Eastman K.E."/>
            <person name="Pendleton A.L."/>
            <person name="Shaikh M.A."/>
            <person name="Suttiyut T."/>
            <person name="Ogas R."/>
            <person name="Tomko P."/>
            <person name="Gavelis G."/>
            <person name="Widhalm J.R."/>
            <person name="Wisecaver J.H."/>
        </authorList>
    </citation>
    <scope>NUCLEOTIDE SEQUENCE</scope>
    <source>
        <strain evidence="1">ECLA1</strain>
    </source>
</reference>
<protein>
    <submittedName>
        <fullName evidence="1">Uncharacterized protein</fullName>
    </submittedName>
</protein>
<dbReference type="AlphaFoldDB" id="A0AAE1DI62"/>
<gene>
    <name evidence="1" type="ORF">RRG08_010138</name>
</gene>
<sequence>MSARVTATGNDVIRCPPYRVVSGTRQFPEVPRPDFPYAEGKNRFLRTSTTIPSLFPTYFILPSVAETSRHSLIISSLVLDPEPTQTTMEVLHRPMVPAALYVLLHLCASSLAFPTLTERNSDSYNGFESAILSALKSRTRREAAPAPEVQQPETAAHYADLISRSYGSIVPIPKLLIPTYFGYRPRVYISVPQDYYSNYPKSDLFRMKPGSYLNDLLPIFKKETPTSKVDPVPASQLPVQPPGNFPFWNQQSSNWVWPDGISTGSLPSALFGLQNKTQKSVDMAALPAVRTGLDATPVV</sequence>
<accession>A0AAE1DI62</accession>
<dbReference type="Proteomes" id="UP001283361">
    <property type="component" value="Unassembled WGS sequence"/>
</dbReference>
<name>A0AAE1DI62_9GAST</name>
<evidence type="ECO:0000313" key="1">
    <source>
        <dbReference type="EMBL" id="KAK3771422.1"/>
    </source>
</evidence>
<organism evidence="1 2">
    <name type="scientific">Elysia crispata</name>
    <name type="common">lettuce slug</name>
    <dbReference type="NCBI Taxonomy" id="231223"/>
    <lineage>
        <taxon>Eukaryota</taxon>
        <taxon>Metazoa</taxon>
        <taxon>Spiralia</taxon>
        <taxon>Lophotrochozoa</taxon>
        <taxon>Mollusca</taxon>
        <taxon>Gastropoda</taxon>
        <taxon>Heterobranchia</taxon>
        <taxon>Euthyneura</taxon>
        <taxon>Panpulmonata</taxon>
        <taxon>Sacoglossa</taxon>
        <taxon>Placobranchoidea</taxon>
        <taxon>Plakobranchidae</taxon>
        <taxon>Elysia</taxon>
    </lineage>
</organism>
<comment type="caution">
    <text evidence="1">The sequence shown here is derived from an EMBL/GenBank/DDBJ whole genome shotgun (WGS) entry which is preliminary data.</text>
</comment>